<evidence type="ECO:0000256" key="2">
    <source>
        <dbReference type="ARBA" id="ARBA00022679"/>
    </source>
</evidence>
<evidence type="ECO:0000313" key="6">
    <source>
        <dbReference type="EMBL" id="TDO34810.1"/>
    </source>
</evidence>
<dbReference type="Gene3D" id="3.40.1190.20">
    <property type="match status" value="1"/>
</dbReference>
<dbReference type="AlphaFoldDB" id="A0A4R6JFQ4"/>
<dbReference type="InterPro" id="IPR029056">
    <property type="entry name" value="Ribokinase-like"/>
</dbReference>
<dbReference type="Pfam" id="PF00294">
    <property type="entry name" value="PfkB"/>
    <property type="match status" value="2"/>
</dbReference>
<dbReference type="SUPFAM" id="SSF53613">
    <property type="entry name" value="Ribokinase-like"/>
    <property type="match status" value="1"/>
</dbReference>
<dbReference type="PROSITE" id="PS00584">
    <property type="entry name" value="PFKB_KINASES_2"/>
    <property type="match status" value="1"/>
</dbReference>
<protein>
    <submittedName>
        <fullName evidence="6">Sulfofructose kinase</fullName>
    </submittedName>
</protein>
<dbReference type="PANTHER" id="PTHR42774:SF3">
    <property type="entry name" value="KETOHEXOKINASE"/>
    <property type="match status" value="1"/>
</dbReference>
<evidence type="ECO:0000256" key="4">
    <source>
        <dbReference type="RuleBase" id="RU003704"/>
    </source>
</evidence>
<dbReference type="Proteomes" id="UP000295388">
    <property type="component" value="Unassembled WGS sequence"/>
</dbReference>
<comment type="similarity">
    <text evidence="1 4">Belongs to the carbohydrate kinase PfkB family.</text>
</comment>
<accession>A0A4R6JFQ4</accession>
<evidence type="ECO:0000256" key="3">
    <source>
        <dbReference type="ARBA" id="ARBA00022777"/>
    </source>
</evidence>
<dbReference type="PRINTS" id="PR00990">
    <property type="entry name" value="RIBOKINASE"/>
</dbReference>
<organism evidence="6 7">
    <name type="scientific">Kribbella caucasensis</name>
    <dbReference type="NCBI Taxonomy" id="2512215"/>
    <lineage>
        <taxon>Bacteria</taxon>
        <taxon>Bacillati</taxon>
        <taxon>Actinomycetota</taxon>
        <taxon>Actinomycetes</taxon>
        <taxon>Propionibacteriales</taxon>
        <taxon>Kribbellaceae</taxon>
        <taxon>Kribbella</taxon>
    </lineage>
</organism>
<name>A0A4R6JFQ4_9ACTN</name>
<proteinExistence type="inferred from homology"/>
<dbReference type="InterPro" id="IPR002139">
    <property type="entry name" value="Ribo/fructo_kinase"/>
</dbReference>
<dbReference type="PANTHER" id="PTHR42774">
    <property type="entry name" value="PHOSPHOTRANSFERASE SYSTEM TRANSPORT PROTEIN"/>
    <property type="match status" value="1"/>
</dbReference>
<feature type="domain" description="Carbohydrate kinase PfkB" evidence="5">
    <location>
        <begin position="182"/>
        <end position="280"/>
    </location>
</feature>
<comment type="caution">
    <text evidence="6">The sequence shown here is derived from an EMBL/GenBank/DDBJ whole genome shotgun (WGS) entry which is preliminary data.</text>
</comment>
<dbReference type="GO" id="GO:0016301">
    <property type="term" value="F:kinase activity"/>
    <property type="evidence" value="ECO:0007669"/>
    <property type="project" value="UniProtKB-KW"/>
</dbReference>
<evidence type="ECO:0000256" key="1">
    <source>
        <dbReference type="ARBA" id="ARBA00010688"/>
    </source>
</evidence>
<gene>
    <name evidence="6" type="ORF">EV643_12567</name>
</gene>
<feature type="domain" description="Carbohydrate kinase PfkB" evidence="5">
    <location>
        <begin position="9"/>
        <end position="138"/>
    </location>
</feature>
<keyword evidence="3 4" id="KW-0418">Kinase</keyword>
<keyword evidence="2 4" id="KW-0808">Transferase</keyword>
<evidence type="ECO:0000259" key="5">
    <source>
        <dbReference type="Pfam" id="PF00294"/>
    </source>
</evidence>
<keyword evidence="7" id="KW-1185">Reference proteome</keyword>
<evidence type="ECO:0000313" key="7">
    <source>
        <dbReference type="Proteomes" id="UP000295388"/>
    </source>
</evidence>
<dbReference type="InterPro" id="IPR002173">
    <property type="entry name" value="Carboh/pur_kinase_PfkB_CS"/>
</dbReference>
<dbReference type="OrthoDB" id="9795789at2"/>
<dbReference type="RefSeq" id="WP_133804720.1">
    <property type="nucleotide sequence ID" value="NZ_SNWQ01000025.1"/>
</dbReference>
<sequence length="307" mass="31386">MSADPPAVFAGAVTLDAIALVDRFPDPDERLVAEQLDYAGGGPAATAAVAAARLGVPAAFVGTVGDDPEGRRIVEDLRAEGVDVSGVTVAAGQSSGASVIVVDRQRGTRAICTRPGPAPVLTSAADLLLSAEWVHVDHLGWSPVQTLLGGAKERRPMLAVDAGNPIPGFTFTGVDLYVPTVEALRRDHGDADIDKLLDAALAAGAGSVVATDGPLGSYAATAAGERYHAPGLKVEVISTLGAGDVFHGALIAARMRRLPLGQCLAFANIAAALSCRGLDGRSAIPQYDEVAALLPSLTWTESQGESR</sequence>
<dbReference type="InterPro" id="IPR011611">
    <property type="entry name" value="PfkB_dom"/>
</dbReference>
<dbReference type="EMBL" id="SNWQ01000025">
    <property type="protein sequence ID" value="TDO34810.1"/>
    <property type="molecule type" value="Genomic_DNA"/>
</dbReference>
<dbReference type="InterPro" id="IPR052562">
    <property type="entry name" value="Ketohexokinase-related"/>
</dbReference>
<reference evidence="6 7" key="1">
    <citation type="submission" date="2019-03" db="EMBL/GenBank/DDBJ databases">
        <title>Genomic Encyclopedia of Type Strains, Phase III (KMG-III): the genomes of soil and plant-associated and newly described type strains.</title>
        <authorList>
            <person name="Whitman W."/>
        </authorList>
    </citation>
    <scope>NUCLEOTIDE SEQUENCE [LARGE SCALE GENOMIC DNA]</scope>
    <source>
        <strain evidence="6 7">VKM Ac-2527</strain>
    </source>
</reference>